<keyword evidence="5" id="KW-1185">Reference proteome</keyword>
<dbReference type="InterPro" id="IPR000408">
    <property type="entry name" value="Reg_chr_condens"/>
</dbReference>
<evidence type="ECO:0000256" key="1">
    <source>
        <dbReference type="PROSITE-ProRule" id="PRU00235"/>
    </source>
</evidence>
<keyword evidence="3" id="KW-0472">Membrane</keyword>
<dbReference type="InterPro" id="IPR053245">
    <property type="entry name" value="MitoProcess-Associated"/>
</dbReference>
<dbReference type="SUPFAM" id="SSF50985">
    <property type="entry name" value="RCC1/BLIP-II"/>
    <property type="match status" value="1"/>
</dbReference>
<feature type="region of interest" description="Disordered" evidence="2">
    <location>
        <begin position="39"/>
        <end position="60"/>
    </location>
</feature>
<dbReference type="GO" id="GO:0034551">
    <property type="term" value="P:mitochondrial respiratory chain complex III assembly"/>
    <property type="evidence" value="ECO:0007669"/>
    <property type="project" value="TreeGrafter"/>
</dbReference>
<gene>
    <name evidence="4" type="ORF">DAPK24_014940</name>
</gene>
<dbReference type="GO" id="GO:0005743">
    <property type="term" value="C:mitochondrial inner membrane"/>
    <property type="evidence" value="ECO:0007669"/>
    <property type="project" value="TreeGrafter"/>
</dbReference>
<feature type="repeat" description="RCC1" evidence="1">
    <location>
        <begin position="521"/>
        <end position="586"/>
    </location>
</feature>
<dbReference type="EMBL" id="BTGB01000001">
    <property type="protein sequence ID" value="GMM44919.1"/>
    <property type="molecule type" value="Genomic_DNA"/>
</dbReference>
<dbReference type="Gene3D" id="2.130.10.30">
    <property type="entry name" value="Regulator of chromosome condensation 1/beta-lactamase-inhibitor protein II"/>
    <property type="match status" value="2"/>
</dbReference>
<evidence type="ECO:0000256" key="3">
    <source>
        <dbReference type="SAM" id="Phobius"/>
    </source>
</evidence>
<organism evidence="4 5">
    <name type="scientific">Pichia kluyveri</name>
    <name type="common">Yeast</name>
    <dbReference type="NCBI Taxonomy" id="36015"/>
    <lineage>
        <taxon>Eukaryota</taxon>
        <taxon>Fungi</taxon>
        <taxon>Dikarya</taxon>
        <taxon>Ascomycota</taxon>
        <taxon>Saccharomycotina</taxon>
        <taxon>Pichiomycetes</taxon>
        <taxon>Pichiales</taxon>
        <taxon>Pichiaceae</taxon>
        <taxon>Pichia</taxon>
    </lineage>
</organism>
<dbReference type="Proteomes" id="UP001378960">
    <property type="component" value="Unassembled WGS sequence"/>
</dbReference>
<dbReference type="PROSITE" id="PS50012">
    <property type="entry name" value="RCC1_3"/>
    <property type="match status" value="2"/>
</dbReference>
<evidence type="ECO:0000313" key="5">
    <source>
        <dbReference type="Proteomes" id="UP001378960"/>
    </source>
</evidence>
<dbReference type="PANTHER" id="PTHR47563">
    <property type="entry name" value="PROTEIN FMP25, MITOCHONDRIAL"/>
    <property type="match status" value="1"/>
</dbReference>
<evidence type="ECO:0000313" key="4">
    <source>
        <dbReference type="EMBL" id="GMM44919.1"/>
    </source>
</evidence>
<keyword evidence="3" id="KW-0812">Transmembrane</keyword>
<name>A0AAV5R0A4_PICKL</name>
<feature type="repeat" description="RCC1" evidence="1">
    <location>
        <begin position="427"/>
        <end position="488"/>
    </location>
</feature>
<keyword evidence="3" id="KW-1133">Transmembrane helix</keyword>
<feature type="compositionally biased region" description="Low complexity" evidence="2">
    <location>
        <begin position="39"/>
        <end position="53"/>
    </location>
</feature>
<dbReference type="InterPro" id="IPR009091">
    <property type="entry name" value="RCC1/BLIP-II"/>
</dbReference>
<accession>A0AAV5R0A4</accession>
<protein>
    <submittedName>
        <fullName evidence="4">Fmp25 protein</fullName>
    </submittedName>
</protein>
<evidence type="ECO:0000256" key="2">
    <source>
        <dbReference type="SAM" id="MobiDB-lite"/>
    </source>
</evidence>
<proteinExistence type="predicted"/>
<dbReference type="PANTHER" id="PTHR47563:SF1">
    <property type="entry name" value="PROTEIN FMP25, MITOCHONDRIAL"/>
    <property type="match status" value="1"/>
</dbReference>
<comment type="caution">
    <text evidence="4">The sequence shown here is derived from an EMBL/GenBank/DDBJ whole genome shotgun (WGS) entry which is preliminary data.</text>
</comment>
<dbReference type="Pfam" id="PF13540">
    <property type="entry name" value="RCC1_2"/>
    <property type="match status" value="2"/>
</dbReference>
<feature type="transmembrane region" description="Helical" evidence="3">
    <location>
        <begin position="126"/>
        <end position="144"/>
    </location>
</feature>
<reference evidence="4 5" key="1">
    <citation type="journal article" date="2023" name="Elife">
        <title>Identification of key yeast species and microbe-microbe interactions impacting larval growth of Drosophila in the wild.</title>
        <authorList>
            <person name="Mure A."/>
            <person name="Sugiura Y."/>
            <person name="Maeda R."/>
            <person name="Honda K."/>
            <person name="Sakurai N."/>
            <person name="Takahashi Y."/>
            <person name="Watada M."/>
            <person name="Katoh T."/>
            <person name="Gotoh A."/>
            <person name="Gotoh Y."/>
            <person name="Taniguchi I."/>
            <person name="Nakamura K."/>
            <person name="Hayashi T."/>
            <person name="Katayama T."/>
            <person name="Uemura T."/>
            <person name="Hattori Y."/>
        </authorList>
    </citation>
    <scope>NUCLEOTIDE SEQUENCE [LARGE SCALE GENOMIC DNA]</scope>
    <source>
        <strain evidence="4 5">PK-24</strain>
    </source>
</reference>
<dbReference type="AlphaFoldDB" id="A0AAV5R0A4"/>
<sequence length="661" mass="75239">MHNRVAKSLLGSSVRSLRLSSSLGKYRYIHYSNVSYHNNNDAKNNSKNNDAAKTPPSDIDDTDTLSHIYKKKYEFIQKQNLENSYNMLNSISTNGSNENSNQNNYKNYNNEDIEDKTMQLTQKYKLLIGGLVALITTIGGLQIYQNWSFIKSNYIGDNELESFDEMYERIKDKKQKKQLNLENFTKNITNPNDSSIPGVYICGNNQSNLVTDEKFEFIPVLKRLDIFDNFIVRDIVMSENSGALIDENGDLYQWGFGFSKNIENSKKSTLKGKNLKKVQISNKTIYTLTENGEVLYLPESLEMQNQIDNIEKGWLGNYKVNYFKLSMPINERTSKIIDIAAGIEHLVLLNKKGSVLTCATGFNTKIEKSFGQFGLPEFSQFDKPPIINQVHDVILLNKYMKNGNVLNREIKQIAAGDNFTLCLDQTGCIWAFGKNTHGAIGSVINYDTEIIPYPTQVKLSSTHFKRNEFPRCIDISAGGDTAFATFTSDNMYELFEKSFREKNNNNSSFDFESLPAAEENKIYLSWGHGLKGELGLGYFIHGTNEPKKIKILNEIKEFNELNNKLEKIGIKSWSIGKNHVVVTLNNDDVYVWGDNEYGQLANGKRIRSAIPSNIPSLLEPNSDNKMKLAKYNNRLQLKHFGKVHQEIVAGEFNTAIIYKKD</sequence>